<evidence type="ECO:0000313" key="1">
    <source>
        <dbReference type="EMBL" id="OJH37556.1"/>
    </source>
</evidence>
<accession>A0A1L9B5N4</accession>
<proteinExistence type="predicted"/>
<gene>
    <name evidence="1" type="ORF">BON30_25470</name>
</gene>
<evidence type="ECO:0000313" key="2">
    <source>
        <dbReference type="Proteomes" id="UP000182229"/>
    </source>
</evidence>
<dbReference type="AlphaFoldDB" id="A0A1L9B5N4"/>
<comment type="caution">
    <text evidence="1">The sequence shown here is derived from an EMBL/GenBank/DDBJ whole genome shotgun (WGS) entry which is preliminary data.</text>
</comment>
<organism evidence="1 2">
    <name type="scientific">Cystobacter ferrugineus</name>
    <dbReference type="NCBI Taxonomy" id="83449"/>
    <lineage>
        <taxon>Bacteria</taxon>
        <taxon>Pseudomonadati</taxon>
        <taxon>Myxococcota</taxon>
        <taxon>Myxococcia</taxon>
        <taxon>Myxococcales</taxon>
        <taxon>Cystobacterineae</taxon>
        <taxon>Archangiaceae</taxon>
        <taxon>Cystobacter</taxon>
    </lineage>
</organism>
<dbReference type="Proteomes" id="UP000182229">
    <property type="component" value="Unassembled WGS sequence"/>
</dbReference>
<name>A0A1L9B5N4_9BACT</name>
<sequence length="353" mass="38717">MALHNQVVPVDMREVLVLVTLLTAPPVALGFELDNSWACARYLPALDKGPFLRLRPEWTELDPHQKTVLSDDFGMGLTTLLLFEALDTIYFAPTQYLVKTLNTPAFSLRPSQKSGQRKSPDFVAVDTTGRAHIIECKGTQTPSTLYKLLNNGIRQKQNMRIGPPYTLGQSLVAGVYIPQHGRGKPLCRIIDPEVQMAEGERNQGNGGNDLAVAVARANVASALHLLGLRREGNAVALKELEVEGPPAQRVRELPAVLGLGELQGEPFVVQSRTVFYPHELHTDDGMAFDGLRIRTGLSRNIFDAVVAGDLDGAVRQSVVRARRVGRRRAATEMRLQLATATGMFAEIELLTRG</sequence>
<protein>
    <submittedName>
        <fullName evidence="1">Uncharacterized protein</fullName>
    </submittedName>
</protein>
<dbReference type="EMBL" id="MPIN01000007">
    <property type="protein sequence ID" value="OJH37556.1"/>
    <property type="molecule type" value="Genomic_DNA"/>
</dbReference>
<keyword evidence="2" id="KW-1185">Reference proteome</keyword>
<reference evidence="2" key="1">
    <citation type="submission" date="2016-11" db="EMBL/GenBank/DDBJ databases">
        <authorList>
            <person name="Shukria A."/>
            <person name="Stevens D.C."/>
        </authorList>
    </citation>
    <scope>NUCLEOTIDE SEQUENCE [LARGE SCALE GENOMIC DNA]</scope>
    <source>
        <strain evidence="2">Cbfe23</strain>
    </source>
</reference>
<reference evidence="1 2" key="2">
    <citation type="submission" date="2016-12" db="EMBL/GenBank/DDBJ databases">
        <title>Draft Genome Sequence of Cystobacter ferrugineus Strain Cbfe23.</title>
        <authorList>
            <person name="Akbar S."/>
            <person name="Dowd S.E."/>
            <person name="Stevens D.C."/>
        </authorList>
    </citation>
    <scope>NUCLEOTIDE SEQUENCE [LARGE SCALE GENOMIC DNA]</scope>
    <source>
        <strain evidence="1 2">Cbfe23</strain>
    </source>
</reference>